<dbReference type="Gene3D" id="3.30.40.10">
    <property type="entry name" value="Zinc/RING finger domain, C3HC4 (zinc finger)"/>
    <property type="match status" value="1"/>
</dbReference>
<protein>
    <submittedName>
        <fullName evidence="1">Uncharacterized protein</fullName>
    </submittedName>
</protein>
<dbReference type="AlphaFoldDB" id="G0TSQ4"/>
<sequence length="174" mass="19040">MDPAAGIFSPFHNEIEGKNGPMEHALEELVASANGIDTGSIPLDSARARGGKRLRDNEGDHDRTPCGACGLVYTSKEVPQGGVYLCSSCVVTHLEMSKTNSFRPNTLKCCPASVTEGGDGVVRCAGCYSWYHFACLEIRDPLLREYLSLSTTKWYCMDSACSEKVLQKQLKRKK</sequence>
<accession>G0TSQ4</accession>
<organism evidence="1">
    <name type="scientific">Trypanosoma vivax (strain Y486)</name>
    <dbReference type="NCBI Taxonomy" id="1055687"/>
    <lineage>
        <taxon>Eukaryota</taxon>
        <taxon>Discoba</taxon>
        <taxon>Euglenozoa</taxon>
        <taxon>Kinetoplastea</taxon>
        <taxon>Metakinetoplastina</taxon>
        <taxon>Trypanosomatida</taxon>
        <taxon>Trypanosomatidae</taxon>
        <taxon>Trypanosoma</taxon>
        <taxon>Duttonella</taxon>
    </lineage>
</organism>
<dbReference type="SUPFAM" id="SSF57903">
    <property type="entry name" value="FYVE/PHD zinc finger"/>
    <property type="match status" value="1"/>
</dbReference>
<reference evidence="1" key="1">
    <citation type="journal article" date="2012" name="Proc. Natl. Acad. Sci. U.S.A.">
        <title>Antigenic diversity is generated by distinct evolutionary mechanisms in African trypanosome species.</title>
        <authorList>
            <person name="Jackson A.P."/>
            <person name="Berry A."/>
            <person name="Aslett M."/>
            <person name="Allison H.C."/>
            <person name="Burton P."/>
            <person name="Vavrova-Anderson J."/>
            <person name="Brown R."/>
            <person name="Browne H."/>
            <person name="Corton N."/>
            <person name="Hauser H."/>
            <person name="Gamble J."/>
            <person name="Gilderthorp R."/>
            <person name="Marcello L."/>
            <person name="McQuillan J."/>
            <person name="Otto T.D."/>
            <person name="Quail M.A."/>
            <person name="Sanders M.J."/>
            <person name="van Tonder A."/>
            <person name="Ginger M.L."/>
            <person name="Field M.C."/>
            <person name="Barry J.D."/>
            <person name="Hertz-Fowler C."/>
            <person name="Berriman M."/>
        </authorList>
    </citation>
    <scope>NUCLEOTIDE SEQUENCE</scope>
    <source>
        <strain evidence="1">Y486</strain>
    </source>
</reference>
<dbReference type="VEuPathDB" id="TriTrypDB:TvY486_0301710"/>
<dbReference type="InterPro" id="IPR011011">
    <property type="entry name" value="Znf_FYVE_PHD"/>
</dbReference>
<gene>
    <name evidence="1" type="ORF">TVY486_0301710</name>
</gene>
<name>G0TSQ4_TRYVY</name>
<dbReference type="EMBL" id="HE573019">
    <property type="protein sequence ID" value="CCC46982.1"/>
    <property type="molecule type" value="Genomic_DNA"/>
</dbReference>
<proteinExistence type="predicted"/>
<dbReference type="InterPro" id="IPR013083">
    <property type="entry name" value="Znf_RING/FYVE/PHD"/>
</dbReference>
<evidence type="ECO:0000313" key="1">
    <source>
        <dbReference type="EMBL" id="CCC46982.1"/>
    </source>
</evidence>